<dbReference type="SUPFAM" id="SSF51735">
    <property type="entry name" value="NAD(P)-binding Rossmann-fold domains"/>
    <property type="match status" value="1"/>
</dbReference>
<dbReference type="InterPro" id="IPR013154">
    <property type="entry name" value="ADH-like_N"/>
</dbReference>
<reference evidence="4 5" key="1">
    <citation type="submission" date="2019-06" db="EMBL/GenBank/DDBJ databases">
        <authorList>
            <person name="Li M."/>
        </authorList>
    </citation>
    <scope>NUCLEOTIDE SEQUENCE [LARGE SCALE GENOMIC DNA]</scope>
    <source>
        <strain evidence="4 5">BGMRC2036</strain>
    </source>
</reference>
<dbReference type="AlphaFoldDB" id="A0A506U2Z7"/>
<keyword evidence="5" id="KW-1185">Reference proteome</keyword>
<dbReference type="Pfam" id="PF00107">
    <property type="entry name" value="ADH_zinc_N"/>
    <property type="match status" value="1"/>
</dbReference>
<evidence type="ECO:0000256" key="1">
    <source>
        <dbReference type="ARBA" id="ARBA00022857"/>
    </source>
</evidence>
<protein>
    <submittedName>
        <fullName evidence="4">NAD(P)H-quinone oxidoreductase</fullName>
    </submittedName>
</protein>
<organism evidence="4 5">
    <name type="scientific">Martelella alba</name>
    <dbReference type="NCBI Taxonomy" id="2590451"/>
    <lineage>
        <taxon>Bacteria</taxon>
        <taxon>Pseudomonadati</taxon>
        <taxon>Pseudomonadota</taxon>
        <taxon>Alphaproteobacteria</taxon>
        <taxon>Hyphomicrobiales</taxon>
        <taxon>Aurantimonadaceae</taxon>
        <taxon>Martelella</taxon>
    </lineage>
</organism>
<keyword evidence="2" id="KW-0560">Oxidoreductase</keyword>
<dbReference type="OrthoDB" id="9780520at2"/>
<evidence type="ECO:0000313" key="5">
    <source>
        <dbReference type="Proteomes" id="UP000318801"/>
    </source>
</evidence>
<dbReference type="Gene3D" id="3.40.50.720">
    <property type="entry name" value="NAD(P)-binding Rossmann-like Domain"/>
    <property type="match status" value="1"/>
</dbReference>
<dbReference type="NCBIfam" id="TIGR02824">
    <property type="entry name" value="quinone_pig3"/>
    <property type="match status" value="1"/>
</dbReference>
<dbReference type="InterPro" id="IPR036291">
    <property type="entry name" value="NAD(P)-bd_dom_sf"/>
</dbReference>
<keyword evidence="1" id="KW-0521">NADP</keyword>
<dbReference type="Gene3D" id="3.90.180.10">
    <property type="entry name" value="Medium-chain alcohol dehydrogenases, catalytic domain"/>
    <property type="match status" value="1"/>
</dbReference>
<comment type="caution">
    <text evidence="4">The sequence shown here is derived from an EMBL/GenBank/DDBJ whole genome shotgun (WGS) entry which is preliminary data.</text>
</comment>
<dbReference type="CDD" id="cd05276">
    <property type="entry name" value="p53_inducible_oxidoreductase"/>
    <property type="match status" value="1"/>
</dbReference>
<dbReference type="InterPro" id="IPR011032">
    <property type="entry name" value="GroES-like_sf"/>
</dbReference>
<dbReference type="InterPro" id="IPR014189">
    <property type="entry name" value="Quinone_OxRdtase_PIG3"/>
</dbReference>
<dbReference type="Proteomes" id="UP000318801">
    <property type="component" value="Unassembled WGS sequence"/>
</dbReference>
<proteinExistence type="predicted"/>
<dbReference type="SUPFAM" id="SSF50129">
    <property type="entry name" value="GroES-like"/>
    <property type="match status" value="1"/>
</dbReference>
<gene>
    <name evidence="4" type="ORF">FJU08_21225</name>
</gene>
<dbReference type="EMBL" id="VHLG01000021">
    <property type="protein sequence ID" value="TPW26959.1"/>
    <property type="molecule type" value="Genomic_DNA"/>
</dbReference>
<dbReference type="GO" id="GO:0016651">
    <property type="term" value="F:oxidoreductase activity, acting on NAD(P)H"/>
    <property type="evidence" value="ECO:0007669"/>
    <property type="project" value="TreeGrafter"/>
</dbReference>
<dbReference type="GO" id="GO:0070402">
    <property type="term" value="F:NADPH binding"/>
    <property type="evidence" value="ECO:0007669"/>
    <property type="project" value="TreeGrafter"/>
</dbReference>
<evidence type="ECO:0000256" key="2">
    <source>
        <dbReference type="ARBA" id="ARBA00023002"/>
    </source>
</evidence>
<dbReference type="PANTHER" id="PTHR48106:SF18">
    <property type="entry name" value="QUINONE OXIDOREDUCTASE PIG3"/>
    <property type="match status" value="1"/>
</dbReference>
<dbReference type="RefSeq" id="WP_141151060.1">
    <property type="nucleotide sequence ID" value="NZ_VHLG01000021.1"/>
</dbReference>
<dbReference type="InterPro" id="IPR020843">
    <property type="entry name" value="ER"/>
</dbReference>
<dbReference type="Pfam" id="PF08240">
    <property type="entry name" value="ADH_N"/>
    <property type="match status" value="1"/>
</dbReference>
<accession>A0A506U2Z7</accession>
<dbReference type="SMART" id="SM00829">
    <property type="entry name" value="PKS_ER"/>
    <property type="match status" value="1"/>
</dbReference>
<dbReference type="InterPro" id="IPR013149">
    <property type="entry name" value="ADH-like_C"/>
</dbReference>
<feature type="domain" description="Enoyl reductase (ER)" evidence="3">
    <location>
        <begin position="10"/>
        <end position="324"/>
    </location>
</feature>
<name>A0A506U2Z7_9HYPH</name>
<sequence>MKAITFDQFGGADVLRLADVPEPEIRPDDLLVKVKALGVNRADLLQRQGYYGGQTYGESPLMGLEVAGEVLMTGNNVTDMMPGARIMAIVGGGAYAQYARVDRGMAVAIPDGFGFIEAAAVMESFVTAWEALVHLGELSPGCSVLIHAAAGGIGSAAVQIAHALGTRVFATASQDRRQQVMALGAEAVFDYRTEDFVAGLHALTGGLGVDVIIDFVGGDYLSRNLRSLRPGGRLVQVGLLSGEDTAEIPLALLLHNHLRIIGTVMKSRSMEEKRAMVRRFAENGLPMFADGRLKPVIWQSFPLDQAARAHQAMETGHGFGKIVLTIDHEACGP</sequence>
<evidence type="ECO:0000259" key="3">
    <source>
        <dbReference type="SMART" id="SM00829"/>
    </source>
</evidence>
<evidence type="ECO:0000313" key="4">
    <source>
        <dbReference type="EMBL" id="TPW26959.1"/>
    </source>
</evidence>
<dbReference type="PANTHER" id="PTHR48106">
    <property type="entry name" value="QUINONE OXIDOREDUCTASE PIG3-RELATED"/>
    <property type="match status" value="1"/>
</dbReference>